<evidence type="ECO:0000313" key="1">
    <source>
        <dbReference type="EMBL" id="QSX33126.1"/>
    </source>
</evidence>
<protein>
    <submittedName>
        <fullName evidence="1">Uncharacterized protein</fullName>
    </submittedName>
</protein>
<sequence>MAMDDCECMQPRQLACESQGEFIGVDMSNSRYGDVWRYQCPQCQQQWLFYRVEYPSFSQSGRWFRALLDASLALDSITPADAETLLNRASYRIVGGSYYQSAGIVIRGETTLPFD</sequence>
<name>A0ABX7QR08_9GAMM</name>
<accession>A0ABX7QR08</accession>
<dbReference type="EMBL" id="CP071503">
    <property type="protein sequence ID" value="QSX33126.1"/>
    <property type="molecule type" value="Genomic_DNA"/>
</dbReference>
<evidence type="ECO:0000313" key="2">
    <source>
        <dbReference type="Proteomes" id="UP000662770"/>
    </source>
</evidence>
<reference evidence="1 2" key="1">
    <citation type="submission" date="2021-03" db="EMBL/GenBank/DDBJ databases">
        <title>Novel species identification of genus Shewanella.</title>
        <authorList>
            <person name="Liu G."/>
            <person name="Zhang Q."/>
        </authorList>
    </citation>
    <scope>NUCLEOTIDE SEQUENCE [LARGE SCALE GENOMIC DNA]</scope>
    <source>
        <strain evidence="1 2">FJAT-51800</strain>
    </source>
</reference>
<dbReference type="RefSeq" id="WP_207354362.1">
    <property type="nucleotide sequence ID" value="NZ_CP071503.1"/>
</dbReference>
<gene>
    <name evidence="1" type="ORF">JYB87_15565</name>
</gene>
<organism evidence="1 2">
    <name type="scientific">Shewanella avicenniae</name>
    <dbReference type="NCBI Taxonomy" id="2814294"/>
    <lineage>
        <taxon>Bacteria</taxon>
        <taxon>Pseudomonadati</taxon>
        <taxon>Pseudomonadota</taxon>
        <taxon>Gammaproteobacteria</taxon>
        <taxon>Alteromonadales</taxon>
        <taxon>Shewanellaceae</taxon>
        <taxon>Shewanella</taxon>
    </lineage>
</organism>
<keyword evidence="2" id="KW-1185">Reference proteome</keyword>
<proteinExistence type="predicted"/>
<dbReference type="Proteomes" id="UP000662770">
    <property type="component" value="Chromosome"/>
</dbReference>